<dbReference type="InterPro" id="IPR036165">
    <property type="entry name" value="YefM-like_sf"/>
</dbReference>
<gene>
    <name evidence="2" type="ORF">MNB_SV-6-1121</name>
</gene>
<protein>
    <submittedName>
        <fullName evidence="2">Prevent host death protein, Phd antitoxin # A</fullName>
    </submittedName>
</protein>
<dbReference type="EMBL" id="FPHC01000049">
    <property type="protein sequence ID" value="SFV59062.1"/>
    <property type="molecule type" value="Genomic_DNA"/>
</dbReference>
<accession>A0A1W1C019</accession>
<evidence type="ECO:0000256" key="1">
    <source>
        <dbReference type="ARBA" id="ARBA00009981"/>
    </source>
</evidence>
<name>A0A1W1C019_9ZZZZ</name>
<dbReference type="AlphaFoldDB" id="A0A1W1C019"/>
<comment type="similarity">
    <text evidence="1">Belongs to the phD/YefM antitoxin family.</text>
</comment>
<organism evidence="2">
    <name type="scientific">hydrothermal vent metagenome</name>
    <dbReference type="NCBI Taxonomy" id="652676"/>
    <lineage>
        <taxon>unclassified sequences</taxon>
        <taxon>metagenomes</taxon>
        <taxon>ecological metagenomes</taxon>
    </lineage>
</organism>
<evidence type="ECO:0000313" key="2">
    <source>
        <dbReference type="EMBL" id="SFV59062.1"/>
    </source>
</evidence>
<reference evidence="2" key="1">
    <citation type="submission" date="2016-10" db="EMBL/GenBank/DDBJ databases">
        <authorList>
            <person name="de Groot N.N."/>
        </authorList>
    </citation>
    <scope>NUCLEOTIDE SEQUENCE</scope>
</reference>
<dbReference type="SUPFAM" id="SSF143120">
    <property type="entry name" value="YefM-like"/>
    <property type="match status" value="1"/>
</dbReference>
<sequence>MTVTAKDLRFNISMLFDVLSKGEDILITYRGKAKAKLIAYNDSSSDKKTDTIFGMWQDREEDVDSMVRNMRKGRSFGI</sequence>
<proteinExistence type="inferred from homology"/>